<reference evidence="3 4" key="1">
    <citation type="submission" date="2019-09" db="EMBL/GenBank/DDBJ databases">
        <title>Pararcticibacter amylolyticus gen. nov., sp. nov., isolated from a rottenly hemp rope, and reclassification of Pedobacter tournemirensis as Pararcticibacter tournemirensis comb. nov.</title>
        <authorList>
            <person name="Cai Y."/>
        </authorList>
    </citation>
    <scope>NUCLEOTIDE SEQUENCE [LARGE SCALE GENOMIC DNA]</scope>
    <source>
        <strain evidence="3 4">TF5-37.2-LB10</strain>
    </source>
</reference>
<feature type="transmembrane region" description="Helical" evidence="1">
    <location>
        <begin position="52"/>
        <end position="71"/>
    </location>
</feature>
<feature type="transmembrane region" description="Helical" evidence="1">
    <location>
        <begin position="12"/>
        <end position="37"/>
    </location>
</feature>
<protein>
    <recommendedName>
        <fullName evidence="2">Thoeris protein ThsA Macro domain-containing protein</fullName>
    </recommendedName>
</protein>
<dbReference type="RefSeq" id="WP_141813389.1">
    <property type="nucleotide sequence ID" value="NZ_VFPL01000001.1"/>
</dbReference>
<dbReference type="Pfam" id="PF20016">
    <property type="entry name" value="ThsA_Macro"/>
    <property type="match status" value="1"/>
</dbReference>
<keyword evidence="1" id="KW-0812">Transmembrane</keyword>
<accession>A0A5M9GIZ2</accession>
<dbReference type="EMBL" id="VWNE01000073">
    <property type="protein sequence ID" value="KAA8473715.1"/>
    <property type="molecule type" value="Genomic_DNA"/>
</dbReference>
<dbReference type="OrthoDB" id="2606558at2"/>
<name>A0A5M9GIZ2_9SPHI</name>
<evidence type="ECO:0000313" key="4">
    <source>
        <dbReference type="Proteomes" id="UP000322918"/>
    </source>
</evidence>
<feature type="domain" description="Thoeris protein ThsA Macro" evidence="2">
    <location>
        <begin position="89"/>
        <end position="268"/>
    </location>
</feature>
<evidence type="ECO:0000313" key="3">
    <source>
        <dbReference type="EMBL" id="KAA8473715.1"/>
    </source>
</evidence>
<dbReference type="AlphaFoldDB" id="A0A5M9GIZ2"/>
<dbReference type="InterPro" id="IPR045535">
    <property type="entry name" value="ThsA_Macro"/>
</dbReference>
<evidence type="ECO:0000259" key="2">
    <source>
        <dbReference type="Pfam" id="PF20016"/>
    </source>
</evidence>
<gene>
    <name evidence="3" type="ORF">F1649_22610</name>
</gene>
<keyword evidence="1" id="KW-0472">Membrane</keyword>
<proteinExistence type="predicted"/>
<keyword evidence="1" id="KW-1133">Transmembrane helix</keyword>
<evidence type="ECO:0000256" key="1">
    <source>
        <dbReference type="SAM" id="Phobius"/>
    </source>
</evidence>
<keyword evidence="4" id="KW-1185">Reference proteome</keyword>
<sequence length="291" mass="32500">MNYHIRSFSTRSYWAYALWSVDSLKTFVAVVAGIWTFVDILDSFHCLEKAKLPLWLLAPLFIFGIVVVIFTRRPVKKIKYKYPGMDLTIEVLIGDLFAVPGQKVISTNTTFDTDTGSGIISLNSLQGQFTQKYYPGDIPKLDAELAQGLSGITSTTVQKQSGKTTRYDFGTTVKLRIAGDYFYWFAMADLNASNTATTKLKHINQALEGLWEFIETKGEKLDTVIPVVGSGLGRLSTSRKKLIALIAQSFVTASESQIFANKLTIVIHPTDVDKANLNLFEVKDLLHHYLP</sequence>
<organism evidence="3 4">
    <name type="scientific">Arcticibacter tournemirensis</name>
    <dbReference type="NCBI Taxonomy" id="699437"/>
    <lineage>
        <taxon>Bacteria</taxon>
        <taxon>Pseudomonadati</taxon>
        <taxon>Bacteroidota</taxon>
        <taxon>Sphingobacteriia</taxon>
        <taxon>Sphingobacteriales</taxon>
        <taxon>Sphingobacteriaceae</taxon>
        <taxon>Arcticibacter</taxon>
    </lineage>
</organism>
<dbReference type="Proteomes" id="UP000322918">
    <property type="component" value="Unassembled WGS sequence"/>
</dbReference>
<comment type="caution">
    <text evidence="3">The sequence shown here is derived from an EMBL/GenBank/DDBJ whole genome shotgun (WGS) entry which is preliminary data.</text>
</comment>